<dbReference type="InterPro" id="IPR051237">
    <property type="entry name" value="Ferric-chelate_Red/DefProt"/>
</dbReference>
<accession>A0A813M0X9</accession>
<evidence type="ECO:0000313" key="13">
    <source>
        <dbReference type="Proteomes" id="UP000663879"/>
    </source>
</evidence>
<keyword evidence="6 10" id="KW-0732">Signal</keyword>
<keyword evidence="5" id="KW-0399">Innate immunity</keyword>
<evidence type="ECO:0000259" key="11">
    <source>
        <dbReference type="Pfam" id="PF02014"/>
    </source>
</evidence>
<dbReference type="CDD" id="cd08544">
    <property type="entry name" value="Reeler"/>
    <property type="match status" value="1"/>
</dbReference>
<dbReference type="Proteomes" id="UP000663879">
    <property type="component" value="Unassembled WGS sequence"/>
</dbReference>
<feature type="signal peptide" evidence="10">
    <location>
        <begin position="1"/>
        <end position="17"/>
    </location>
</feature>
<keyword evidence="4" id="KW-0929">Antimicrobial</keyword>
<dbReference type="InterPro" id="IPR002861">
    <property type="entry name" value="Reeler_dom"/>
</dbReference>
<dbReference type="PANTHER" id="PTHR45828">
    <property type="entry name" value="CYTOCHROME B561/FERRIC REDUCTASE TRANSMEMBRANE"/>
    <property type="match status" value="1"/>
</dbReference>
<feature type="region of interest" description="Disordered" evidence="9">
    <location>
        <begin position="188"/>
        <end position="244"/>
    </location>
</feature>
<feature type="domain" description="Reelin" evidence="11">
    <location>
        <begin position="27"/>
        <end position="160"/>
    </location>
</feature>
<dbReference type="Gene3D" id="2.60.40.4060">
    <property type="entry name" value="Reeler domain"/>
    <property type="match status" value="1"/>
</dbReference>
<keyword evidence="7" id="KW-0391">Immunity</keyword>
<evidence type="ECO:0000256" key="10">
    <source>
        <dbReference type="SAM" id="SignalP"/>
    </source>
</evidence>
<dbReference type="GO" id="GO:0042742">
    <property type="term" value="P:defense response to bacterium"/>
    <property type="evidence" value="ECO:0007669"/>
    <property type="project" value="UniProtKB-KW"/>
</dbReference>
<protein>
    <recommendedName>
        <fullName evidence="11">Reelin domain-containing protein</fullName>
    </recommendedName>
</protein>
<dbReference type="AlphaFoldDB" id="A0A813M0X9"/>
<evidence type="ECO:0000313" key="12">
    <source>
        <dbReference type="EMBL" id="CAF0714002.1"/>
    </source>
</evidence>
<evidence type="ECO:0000256" key="9">
    <source>
        <dbReference type="SAM" id="MobiDB-lite"/>
    </source>
</evidence>
<evidence type="ECO:0000256" key="5">
    <source>
        <dbReference type="ARBA" id="ARBA00022588"/>
    </source>
</evidence>
<reference evidence="12" key="1">
    <citation type="submission" date="2021-02" db="EMBL/GenBank/DDBJ databases">
        <authorList>
            <person name="Nowell W R."/>
        </authorList>
    </citation>
    <scope>NUCLEOTIDE SEQUENCE</scope>
    <source>
        <strain evidence="12">Ploen Becks lab</strain>
    </source>
</reference>
<evidence type="ECO:0000256" key="4">
    <source>
        <dbReference type="ARBA" id="ARBA00022529"/>
    </source>
</evidence>
<evidence type="ECO:0000256" key="6">
    <source>
        <dbReference type="ARBA" id="ARBA00022729"/>
    </source>
</evidence>
<dbReference type="GO" id="GO:0045087">
    <property type="term" value="P:innate immune response"/>
    <property type="evidence" value="ECO:0007669"/>
    <property type="project" value="UniProtKB-KW"/>
</dbReference>
<comment type="subcellular location">
    <subcellularLocation>
        <location evidence="1">Secreted</location>
    </subcellularLocation>
</comment>
<name>A0A813M0X9_9BILA</name>
<dbReference type="OrthoDB" id="6418377at2759"/>
<keyword evidence="3" id="KW-0964">Secreted</keyword>
<dbReference type="Pfam" id="PF02014">
    <property type="entry name" value="Reeler"/>
    <property type="match status" value="1"/>
</dbReference>
<organism evidence="12 13">
    <name type="scientific">Brachionus calyciflorus</name>
    <dbReference type="NCBI Taxonomy" id="104777"/>
    <lineage>
        <taxon>Eukaryota</taxon>
        <taxon>Metazoa</taxon>
        <taxon>Spiralia</taxon>
        <taxon>Gnathifera</taxon>
        <taxon>Rotifera</taxon>
        <taxon>Eurotatoria</taxon>
        <taxon>Monogononta</taxon>
        <taxon>Pseudotrocha</taxon>
        <taxon>Ploima</taxon>
        <taxon>Brachionidae</taxon>
        <taxon>Brachionus</taxon>
    </lineage>
</organism>
<evidence type="ECO:0000256" key="1">
    <source>
        <dbReference type="ARBA" id="ARBA00004613"/>
    </source>
</evidence>
<dbReference type="InterPro" id="IPR042307">
    <property type="entry name" value="Reeler_sf"/>
</dbReference>
<gene>
    <name evidence="12" type="ORF">OXX778_LOCUS1409</name>
</gene>
<keyword evidence="13" id="KW-1185">Reference proteome</keyword>
<comment type="caution">
    <text evidence="12">The sequence shown here is derived from an EMBL/GenBank/DDBJ whole genome shotgun (WGS) entry which is preliminary data.</text>
</comment>
<dbReference type="GO" id="GO:0005576">
    <property type="term" value="C:extracellular region"/>
    <property type="evidence" value="ECO:0007669"/>
    <property type="project" value="UniProtKB-SubCell"/>
</dbReference>
<feature type="compositionally biased region" description="Basic and acidic residues" evidence="9">
    <location>
        <begin position="188"/>
        <end position="235"/>
    </location>
</feature>
<evidence type="ECO:0000256" key="2">
    <source>
        <dbReference type="ARBA" id="ARBA00008501"/>
    </source>
</evidence>
<sequence length="270" mass="31127">MISKSLIFLLTLSVVLAYPSGAPDSVCESMVPQHGYDPITSENPPFEIVYSKMNHTERTLLVTIQSKEESKRFKGFLIQARRDWKGEAIGKWSTEEDNTKTLECFEHEDSAVTHNHKPKGLSREKGFDKLNFQWTMPEDMESMNGTILLATVAENGKVIYLNVSTIVICNNSKSITDEKVLRDEVVESETTTEKQIEDEKHAESHEVKHTENKEETAPEKQIENEKPHEAKHTEDKEDENIDKDEEIRRLKEEIKFLKFKLNKFLSNKSE</sequence>
<keyword evidence="8" id="KW-0044">Antibiotic</keyword>
<evidence type="ECO:0000256" key="8">
    <source>
        <dbReference type="ARBA" id="ARBA00023022"/>
    </source>
</evidence>
<comment type="similarity">
    <text evidence="2">Belongs to the insect defense protein family.</text>
</comment>
<dbReference type="EMBL" id="CAJNOC010000089">
    <property type="protein sequence ID" value="CAF0714002.1"/>
    <property type="molecule type" value="Genomic_DNA"/>
</dbReference>
<dbReference type="GO" id="GO:0016020">
    <property type="term" value="C:membrane"/>
    <property type="evidence" value="ECO:0007669"/>
    <property type="project" value="TreeGrafter"/>
</dbReference>
<evidence type="ECO:0000256" key="7">
    <source>
        <dbReference type="ARBA" id="ARBA00022859"/>
    </source>
</evidence>
<proteinExistence type="inferred from homology"/>
<evidence type="ECO:0000256" key="3">
    <source>
        <dbReference type="ARBA" id="ARBA00022525"/>
    </source>
</evidence>
<feature type="chain" id="PRO_5033028400" description="Reelin domain-containing protein" evidence="10">
    <location>
        <begin position="18"/>
        <end position="270"/>
    </location>
</feature>
<dbReference type="PANTHER" id="PTHR45828:SF9">
    <property type="entry name" value="CELL WALL INTEGRITY AND STRESS RESPONSE COMPONENT 4-LIKE-RELATED"/>
    <property type="match status" value="1"/>
</dbReference>